<sequence>MNTQLMFFCGISLISSLLFAEDSNANTDQPNAKAYKAYLMTFAWPEKNTVEHIEYEELLSLKATPKFENQEEGNKANNRSNSADIAPINNPFGSYQNKIKSGVKVLTNNTWTLIFNGRGHSLTHQFNSNPLASGYAELQGSIKIKLGRYLESDIQLNHYKFNFITAEKDTIKSTENDTSSIPTSLLTIHQRNKTASKKLNYIDHPTIGALLYFEPMDIEEAIQQQALENLMSNIQKISNTNTLN</sequence>
<keyword evidence="3" id="KW-1185">Reference proteome</keyword>
<dbReference type="Pfam" id="PF10972">
    <property type="entry name" value="CsiV"/>
    <property type="match status" value="1"/>
</dbReference>
<keyword evidence="1" id="KW-0732">Signal</keyword>
<comment type="caution">
    <text evidence="2">The sequence shown here is derived from an EMBL/GenBank/DDBJ whole genome shotgun (WGS) entry which is preliminary data.</text>
</comment>
<organism evidence="2 3">
    <name type="scientific">Marinomonas phaeophyticola</name>
    <dbReference type="NCBI Taxonomy" id="3004091"/>
    <lineage>
        <taxon>Bacteria</taxon>
        <taxon>Pseudomonadati</taxon>
        <taxon>Pseudomonadota</taxon>
        <taxon>Gammaproteobacteria</taxon>
        <taxon>Oceanospirillales</taxon>
        <taxon>Oceanospirillaceae</taxon>
        <taxon>Marinomonas</taxon>
    </lineage>
</organism>
<dbReference type="Proteomes" id="UP001149719">
    <property type="component" value="Unassembled WGS sequence"/>
</dbReference>
<dbReference type="RefSeq" id="WP_269126718.1">
    <property type="nucleotide sequence ID" value="NZ_JAPUBN010000019.1"/>
</dbReference>
<dbReference type="EMBL" id="JAPUBN010000019">
    <property type="protein sequence ID" value="MCZ2722791.1"/>
    <property type="molecule type" value="Genomic_DNA"/>
</dbReference>
<feature type="chain" id="PRO_5047057534" evidence="1">
    <location>
        <begin position="21"/>
        <end position="244"/>
    </location>
</feature>
<proteinExistence type="predicted"/>
<gene>
    <name evidence="2" type="ORF">O1D97_14525</name>
</gene>
<accession>A0ABT4JX39</accession>
<evidence type="ECO:0000256" key="1">
    <source>
        <dbReference type="SAM" id="SignalP"/>
    </source>
</evidence>
<dbReference type="InterPro" id="IPR021241">
    <property type="entry name" value="CsiV"/>
</dbReference>
<protein>
    <submittedName>
        <fullName evidence="2">CsiV family protein</fullName>
    </submittedName>
</protein>
<name>A0ABT4JX39_9GAMM</name>
<evidence type="ECO:0000313" key="2">
    <source>
        <dbReference type="EMBL" id="MCZ2722791.1"/>
    </source>
</evidence>
<reference evidence="2" key="1">
    <citation type="submission" date="2022-12" db="EMBL/GenBank/DDBJ databases">
        <title>Marinomonas 15G1-11 sp. nov, isolated from marine algae.</title>
        <authorList>
            <person name="Butt M."/>
            <person name="Choi D.G."/>
            <person name="Kim J.M."/>
            <person name="Lee J.K."/>
            <person name="Baek J.H."/>
            <person name="Jeon C.O."/>
        </authorList>
    </citation>
    <scope>NUCLEOTIDE SEQUENCE</scope>
    <source>
        <strain evidence="2">15G1-11</strain>
    </source>
</reference>
<evidence type="ECO:0000313" key="3">
    <source>
        <dbReference type="Proteomes" id="UP001149719"/>
    </source>
</evidence>
<feature type="signal peptide" evidence="1">
    <location>
        <begin position="1"/>
        <end position="20"/>
    </location>
</feature>